<dbReference type="InterPro" id="IPR001128">
    <property type="entry name" value="Cyt_P450"/>
</dbReference>
<keyword evidence="10" id="KW-1185">Reference proteome</keyword>
<dbReference type="PRINTS" id="PR00463">
    <property type="entry name" value="EP450I"/>
</dbReference>
<evidence type="ECO:0000256" key="5">
    <source>
        <dbReference type="ARBA" id="ARBA00023002"/>
    </source>
</evidence>
<dbReference type="PRINTS" id="PR00385">
    <property type="entry name" value="P450"/>
</dbReference>
<evidence type="ECO:0000256" key="2">
    <source>
        <dbReference type="ARBA" id="ARBA00005179"/>
    </source>
</evidence>
<dbReference type="GO" id="GO:0005506">
    <property type="term" value="F:iron ion binding"/>
    <property type="evidence" value="ECO:0007669"/>
    <property type="project" value="InterPro"/>
</dbReference>
<evidence type="ECO:0000256" key="7">
    <source>
        <dbReference type="PIRSR" id="PIRSR602401-1"/>
    </source>
</evidence>
<keyword evidence="4 7" id="KW-0479">Metal-binding</keyword>
<dbReference type="PROSITE" id="PS00086">
    <property type="entry name" value="CYTOCHROME_P450"/>
    <property type="match status" value="1"/>
</dbReference>
<feature type="binding site" description="axial binding residue" evidence="7">
    <location>
        <position position="193"/>
    </location>
    <ligand>
        <name>heme</name>
        <dbReference type="ChEBI" id="CHEBI:30413"/>
    </ligand>
    <ligandPart>
        <name>Fe</name>
        <dbReference type="ChEBI" id="CHEBI:18248"/>
    </ligandPart>
</feature>
<dbReference type="PANTHER" id="PTHR24305">
    <property type="entry name" value="CYTOCHROME P450"/>
    <property type="match status" value="1"/>
</dbReference>
<dbReference type="SUPFAM" id="SSF48264">
    <property type="entry name" value="Cytochrome P450"/>
    <property type="match status" value="1"/>
</dbReference>
<comment type="caution">
    <text evidence="9">The sequence shown here is derived from an EMBL/GenBank/DDBJ whole genome shotgun (WGS) entry which is preliminary data.</text>
</comment>
<accession>A0AAW0D4C2</accession>
<dbReference type="InterPro" id="IPR036396">
    <property type="entry name" value="Cyt_P450_sf"/>
</dbReference>
<protein>
    <recommendedName>
        <fullName evidence="11">Cytochrome P450</fullName>
    </recommendedName>
</protein>
<comment type="cofactor">
    <cofactor evidence="1 7">
        <name>heme</name>
        <dbReference type="ChEBI" id="CHEBI:30413"/>
    </cofactor>
</comment>
<evidence type="ECO:0000256" key="8">
    <source>
        <dbReference type="RuleBase" id="RU000461"/>
    </source>
</evidence>
<dbReference type="GO" id="GO:0004497">
    <property type="term" value="F:monooxygenase activity"/>
    <property type="evidence" value="ECO:0007669"/>
    <property type="project" value="UniProtKB-KW"/>
</dbReference>
<keyword evidence="5 8" id="KW-0560">Oxidoreductase</keyword>
<dbReference type="InterPro" id="IPR002401">
    <property type="entry name" value="Cyt_P450_E_grp-I"/>
</dbReference>
<evidence type="ECO:0000256" key="3">
    <source>
        <dbReference type="ARBA" id="ARBA00010617"/>
    </source>
</evidence>
<organism evidence="9 10">
    <name type="scientific">Paramarasmius palmivorus</name>
    <dbReference type="NCBI Taxonomy" id="297713"/>
    <lineage>
        <taxon>Eukaryota</taxon>
        <taxon>Fungi</taxon>
        <taxon>Dikarya</taxon>
        <taxon>Basidiomycota</taxon>
        <taxon>Agaricomycotina</taxon>
        <taxon>Agaricomycetes</taxon>
        <taxon>Agaricomycetidae</taxon>
        <taxon>Agaricales</taxon>
        <taxon>Marasmiineae</taxon>
        <taxon>Marasmiaceae</taxon>
        <taxon>Paramarasmius</taxon>
    </lineage>
</organism>
<dbReference type="InterPro" id="IPR017972">
    <property type="entry name" value="Cyt_P450_CS"/>
</dbReference>
<evidence type="ECO:0000256" key="4">
    <source>
        <dbReference type="ARBA" id="ARBA00022723"/>
    </source>
</evidence>
<dbReference type="AlphaFoldDB" id="A0AAW0D4C2"/>
<keyword evidence="7 8" id="KW-0349">Heme</keyword>
<gene>
    <name evidence="9" type="ORF">VNI00_007753</name>
</gene>
<dbReference type="Gene3D" id="1.10.630.10">
    <property type="entry name" value="Cytochrome P450"/>
    <property type="match status" value="1"/>
</dbReference>
<name>A0AAW0D4C2_9AGAR</name>
<keyword evidence="6 7" id="KW-0408">Iron</keyword>
<dbReference type="GO" id="GO:0020037">
    <property type="term" value="F:heme binding"/>
    <property type="evidence" value="ECO:0007669"/>
    <property type="project" value="InterPro"/>
</dbReference>
<comment type="similarity">
    <text evidence="3 8">Belongs to the cytochrome P450 family.</text>
</comment>
<evidence type="ECO:0000256" key="1">
    <source>
        <dbReference type="ARBA" id="ARBA00001971"/>
    </source>
</evidence>
<dbReference type="CDD" id="cd11062">
    <property type="entry name" value="CYP58-like"/>
    <property type="match status" value="1"/>
</dbReference>
<dbReference type="InterPro" id="IPR050121">
    <property type="entry name" value="Cytochrome_P450_monoxygenase"/>
</dbReference>
<evidence type="ECO:0000313" key="10">
    <source>
        <dbReference type="Proteomes" id="UP001383192"/>
    </source>
</evidence>
<proteinExistence type="inferred from homology"/>
<comment type="pathway">
    <text evidence="2">Secondary metabolite biosynthesis.</text>
</comment>
<dbReference type="EMBL" id="JAYKXP010000025">
    <property type="protein sequence ID" value="KAK7045500.1"/>
    <property type="molecule type" value="Genomic_DNA"/>
</dbReference>
<dbReference type="GO" id="GO:0016705">
    <property type="term" value="F:oxidoreductase activity, acting on paired donors, with incorporation or reduction of molecular oxygen"/>
    <property type="evidence" value="ECO:0007669"/>
    <property type="project" value="InterPro"/>
</dbReference>
<evidence type="ECO:0008006" key="11">
    <source>
        <dbReference type="Google" id="ProtNLM"/>
    </source>
</evidence>
<dbReference type="PANTHER" id="PTHR24305:SF157">
    <property type="entry name" value="N-ACETYLTRYPTOPHAN 6-HYDROXYLASE IVOC-RELATED"/>
    <property type="match status" value="1"/>
</dbReference>
<evidence type="ECO:0000256" key="6">
    <source>
        <dbReference type="ARBA" id="ARBA00023004"/>
    </source>
</evidence>
<evidence type="ECO:0000313" key="9">
    <source>
        <dbReference type="EMBL" id="KAK7045500.1"/>
    </source>
</evidence>
<keyword evidence="8" id="KW-0503">Monooxygenase</keyword>
<dbReference type="Proteomes" id="UP001383192">
    <property type="component" value="Unassembled WGS sequence"/>
</dbReference>
<dbReference type="Pfam" id="PF00067">
    <property type="entry name" value="p450"/>
    <property type="match status" value="1"/>
</dbReference>
<sequence length="254" mass="28253">MVDNLLADPSVLHDTEQPTIFNHLISPQHHHRKTVESNPPPSRKALIEEAMGLIQAGSDTVANTCTVGIFHILDNSSVHKRLFEELQSAWPDSAVAAKLQTLEKLPYLTAVIKESLRLSTGVVTPLARIVGPSGSVIGGCLVPAGTIVAMSATFLHFDEELFPEPDRFIPERWLDNPNNNQYLVPFSRGPRMCLGFNLAWAELYLVFANVIRKLDLTPSETTAEDFRTYRELFVPVYDGQEFHIRVKPRAASGI</sequence>
<reference evidence="9 10" key="1">
    <citation type="submission" date="2024-01" db="EMBL/GenBank/DDBJ databases">
        <title>A draft genome for a cacao thread blight-causing isolate of Paramarasmius palmivorus.</title>
        <authorList>
            <person name="Baruah I.K."/>
            <person name="Bukari Y."/>
            <person name="Amoako-Attah I."/>
            <person name="Meinhardt L.W."/>
            <person name="Bailey B.A."/>
            <person name="Cohen S.P."/>
        </authorList>
    </citation>
    <scope>NUCLEOTIDE SEQUENCE [LARGE SCALE GENOMIC DNA]</scope>
    <source>
        <strain evidence="9 10">GH-12</strain>
    </source>
</reference>